<sequence>MRRLMMIAILVNEGDGSGAPHFPLQSWLLIRGDYTPSSAAATSGSAVVFISGVLALCTLHLFGHECSPSNAVARLGRFALLQSLPGLPEVPRGMPGRPPRGQHRRKVPIGRFHQRRLWSLRRPQAGWL</sequence>
<accession>A0A6B0UQM3</accession>
<reference evidence="1" key="1">
    <citation type="submission" date="2019-12" db="EMBL/GenBank/DDBJ databases">
        <title>An insight into the sialome of adult female Ixodes ricinus ticks feeding for 6 days.</title>
        <authorList>
            <person name="Perner J."/>
            <person name="Ribeiro J.M.C."/>
        </authorList>
    </citation>
    <scope>NUCLEOTIDE SEQUENCE</scope>
    <source>
        <strain evidence="1">Semi-engorged</strain>
        <tissue evidence="1">Salivary glands</tissue>
    </source>
</reference>
<dbReference type="AlphaFoldDB" id="A0A6B0UQM3"/>
<organism evidence="1">
    <name type="scientific">Ixodes ricinus</name>
    <name type="common">Common tick</name>
    <name type="synonym">Acarus ricinus</name>
    <dbReference type="NCBI Taxonomy" id="34613"/>
    <lineage>
        <taxon>Eukaryota</taxon>
        <taxon>Metazoa</taxon>
        <taxon>Ecdysozoa</taxon>
        <taxon>Arthropoda</taxon>
        <taxon>Chelicerata</taxon>
        <taxon>Arachnida</taxon>
        <taxon>Acari</taxon>
        <taxon>Parasitiformes</taxon>
        <taxon>Ixodida</taxon>
        <taxon>Ixodoidea</taxon>
        <taxon>Ixodidae</taxon>
        <taxon>Ixodinae</taxon>
        <taxon>Ixodes</taxon>
    </lineage>
</organism>
<evidence type="ECO:0000313" key="1">
    <source>
        <dbReference type="EMBL" id="MXU92065.1"/>
    </source>
</evidence>
<dbReference type="EMBL" id="GIFC01009982">
    <property type="protein sequence ID" value="MXU92065.1"/>
    <property type="molecule type" value="Transcribed_RNA"/>
</dbReference>
<name>A0A6B0UQM3_IXORI</name>
<proteinExistence type="predicted"/>
<protein>
    <submittedName>
        <fullName evidence="1">Uncharacterized protein</fullName>
    </submittedName>
</protein>